<dbReference type="Pfam" id="PF18906">
    <property type="entry name" value="Phage_tube_2"/>
    <property type="match status" value="1"/>
</dbReference>
<gene>
    <name evidence="1" type="ORF">XF3B_47570</name>
</gene>
<dbReference type="InterPro" id="IPR044000">
    <property type="entry name" value="Phage_tube_2"/>
</dbReference>
<reference evidence="1" key="1">
    <citation type="submission" date="2020-05" db="EMBL/GenBank/DDBJ databases">
        <title>Complete genome sequence of Bradyrhizobium diazoefficiens XF3 isolated from soybean nodule.</title>
        <authorList>
            <person name="Noda R."/>
            <person name="Kakizaki K."/>
            <person name="Minamisawa K."/>
        </authorList>
    </citation>
    <scope>NUCLEOTIDE SEQUENCE</scope>
    <source>
        <strain evidence="1">XF3</strain>
    </source>
</reference>
<evidence type="ECO:0000313" key="1">
    <source>
        <dbReference type="EMBL" id="BCE39726.1"/>
    </source>
</evidence>
<sequence>MVFQTNQNGLVAYKKQAALGTPATGAGASLLRLTGGNGLRLSKAAINSQEVRADGMSPRGRHGSQKLAAAYNAEVSLGSIDPIIEACMRSTWDSIALTKTQADFTSLTTGANTIILASGNPITMGFRVHDIIRCTGLPDAANNGKNLRITGLSATTITVAETLVVNAAADTTCSITRPGKRLINPATLSKAYFTLEEYEGDIDQSTVAQDFVWGSVKFTMQPDGLLLAEVAGTGTGQIQANATGASPYFTAPAAPTDVPFSVVDATIRLGGVDQVALTAFDMTLNIQPTANPVFGSGAQKYAPDVFTGSIMLDMNITALRSDLTKLSDFIAETPYTLHVLAVDNMSEPKDFLSIAVPNFTLGSVDPSAFSKQGGGRTQSIKVPNALAGVATNTAGGYDATMVSFQTSAP</sequence>
<dbReference type="AlphaFoldDB" id="A0A809YGH9"/>
<protein>
    <recommendedName>
        <fullName evidence="2">Major tail protein</fullName>
    </recommendedName>
</protein>
<organism evidence="1">
    <name type="scientific">Bradyrhizobium diazoefficiens</name>
    <dbReference type="NCBI Taxonomy" id="1355477"/>
    <lineage>
        <taxon>Bacteria</taxon>
        <taxon>Pseudomonadati</taxon>
        <taxon>Pseudomonadota</taxon>
        <taxon>Alphaproteobacteria</taxon>
        <taxon>Hyphomicrobiales</taxon>
        <taxon>Nitrobacteraceae</taxon>
        <taxon>Bradyrhizobium</taxon>
    </lineage>
</organism>
<evidence type="ECO:0008006" key="2">
    <source>
        <dbReference type="Google" id="ProtNLM"/>
    </source>
</evidence>
<accession>A0A809YGH9</accession>
<dbReference type="RefSeq" id="WP_182871771.1">
    <property type="nucleotide sequence ID" value="NZ_AP022639.1"/>
</dbReference>
<proteinExistence type="predicted"/>
<dbReference type="EMBL" id="AP023093">
    <property type="protein sequence ID" value="BCE39726.1"/>
    <property type="molecule type" value="Genomic_DNA"/>
</dbReference>
<name>A0A809YGH9_9BRAD</name>